<protein>
    <recommendedName>
        <fullName evidence="7">Acyl-CoA thioesterase II</fullName>
    </recommendedName>
</protein>
<dbReference type="Gene3D" id="2.40.160.210">
    <property type="entry name" value="Acyl-CoA thioesterase, double hotdog domain"/>
    <property type="match status" value="1"/>
</dbReference>
<dbReference type="InterPro" id="IPR042171">
    <property type="entry name" value="Acyl-CoA_hotdog"/>
</dbReference>
<evidence type="ECO:0000313" key="6">
    <source>
        <dbReference type="Proteomes" id="UP000034164"/>
    </source>
</evidence>
<gene>
    <name evidence="5" type="ORF">EMCG_03783</name>
</gene>
<evidence type="ECO:0008006" key="7">
    <source>
        <dbReference type="Google" id="ProtNLM"/>
    </source>
</evidence>
<dbReference type="PANTHER" id="PTHR11066">
    <property type="entry name" value="ACYL-COA THIOESTERASE"/>
    <property type="match status" value="1"/>
</dbReference>
<dbReference type="Pfam" id="PF13622">
    <property type="entry name" value="4HBT_3"/>
    <property type="match status" value="1"/>
</dbReference>
<evidence type="ECO:0000313" key="5">
    <source>
        <dbReference type="EMBL" id="KKZ61674.1"/>
    </source>
</evidence>
<evidence type="ECO:0000256" key="1">
    <source>
        <dbReference type="ARBA" id="ARBA00006538"/>
    </source>
</evidence>
<evidence type="ECO:0000259" key="4">
    <source>
        <dbReference type="Pfam" id="PF20789"/>
    </source>
</evidence>
<dbReference type="GO" id="GO:0047617">
    <property type="term" value="F:fatty acyl-CoA hydrolase activity"/>
    <property type="evidence" value="ECO:0007669"/>
    <property type="project" value="InterPro"/>
</dbReference>
<dbReference type="VEuPathDB" id="FungiDB:EMCG_03783"/>
<sequence length="390" mass="43493">MSSPPINGSAQSASDRIDAKEPLTAPFAPPACPFVKLMALERLDGNGDTASNDYDDCGNGSGNGEKFRFERFRALMAPYRPDDFRVAYGGHVYAQSAYAASKTVRKDFVLHNITGSFTLPGMDGIPYTFSVRHVRDGSTYCLRAVDVSQGEGVCFSSLCSFKRAERRYNYQHQPVADIQQRYKVALAGKKIEDHPLAPSVDRPSWNSEVEEGISKELHFAGVESRKVVMDEYNESVDARTYKDRYRQLQFYRLLGLPGLEDEADAGTLEEIRKADDAGEYDNLYVCAHLYQSDRSSLFVIASAHDMVYGVTRIASLSHTVIIHTHGPALRMIDWTAPDEATRKKWFTLEAQTSRSGENRGLFQGQVWSPEGTLVATMIQDGLLRASFPKL</sequence>
<keyword evidence="2" id="KW-0378">Hydrolase</keyword>
<reference evidence="6" key="1">
    <citation type="journal article" date="2015" name="PLoS Genet.">
        <title>The dynamic genome and transcriptome of the human fungal pathogen Blastomyces and close relative Emmonsia.</title>
        <authorList>
            <person name="Munoz J.F."/>
            <person name="Gauthier G.M."/>
            <person name="Desjardins C.A."/>
            <person name="Gallo J.E."/>
            <person name="Holder J."/>
            <person name="Sullivan T.D."/>
            <person name="Marty A.J."/>
            <person name="Carmen J.C."/>
            <person name="Chen Z."/>
            <person name="Ding L."/>
            <person name="Gujja S."/>
            <person name="Magrini V."/>
            <person name="Misas E."/>
            <person name="Mitreva M."/>
            <person name="Priest M."/>
            <person name="Saif S."/>
            <person name="Whiston E.A."/>
            <person name="Young S."/>
            <person name="Zeng Q."/>
            <person name="Goldman W.E."/>
            <person name="Mardis E.R."/>
            <person name="Taylor J.W."/>
            <person name="McEwen J.G."/>
            <person name="Clay O.K."/>
            <person name="Klein B.S."/>
            <person name="Cuomo C.A."/>
        </authorList>
    </citation>
    <scope>NUCLEOTIDE SEQUENCE [LARGE SCALE GENOMIC DNA]</scope>
    <source>
        <strain evidence="6">UAMH 3008</strain>
    </source>
</reference>
<comment type="caution">
    <text evidence="5">The sequence shown here is derived from an EMBL/GenBank/DDBJ whole genome shotgun (WGS) entry which is preliminary data.</text>
</comment>
<dbReference type="SUPFAM" id="SSF54637">
    <property type="entry name" value="Thioesterase/thiol ester dehydrase-isomerase"/>
    <property type="match status" value="2"/>
</dbReference>
<evidence type="ECO:0000259" key="3">
    <source>
        <dbReference type="Pfam" id="PF13622"/>
    </source>
</evidence>
<dbReference type="GO" id="GO:0006637">
    <property type="term" value="P:acyl-CoA metabolic process"/>
    <property type="evidence" value="ECO:0007669"/>
    <property type="project" value="InterPro"/>
</dbReference>
<dbReference type="CDD" id="cd03444">
    <property type="entry name" value="Thioesterase_II_repeat1"/>
    <property type="match status" value="1"/>
</dbReference>
<dbReference type="InterPro" id="IPR003703">
    <property type="entry name" value="Acyl_CoA_thio"/>
</dbReference>
<feature type="domain" description="Acyl-CoA thioesterase-like C-terminal" evidence="4">
    <location>
        <begin position="285"/>
        <end position="382"/>
    </location>
</feature>
<dbReference type="AlphaFoldDB" id="A0A0G2IZQ9"/>
<evidence type="ECO:0000256" key="2">
    <source>
        <dbReference type="ARBA" id="ARBA00022801"/>
    </source>
</evidence>
<dbReference type="Pfam" id="PF20789">
    <property type="entry name" value="4HBT_3C"/>
    <property type="match status" value="1"/>
</dbReference>
<dbReference type="PANTHER" id="PTHR11066:SF64">
    <property type="entry name" value="ACYL-COA THIOESTERASE (AFU_ORTHOLOGUE AFUA_1G12060)"/>
    <property type="match status" value="1"/>
</dbReference>
<name>A0A0G2IZQ9_9EURO</name>
<feature type="domain" description="Acyl-CoA thioesterase-like N-terminal HotDog" evidence="3">
    <location>
        <begin position="86"/>
        <end position="161"/>
    </location>
</feature>
<accession>A0A0G2IZQ9</accession>
<dbReference type="GO" id="GO:0009062">
    <property type="term" value="P:fatty acid catabolic process"/>
    <property type="evidence" value="ECO:0007669"/>
    <property type="project" value="TreeGrafter"/>
</dbReference>
<dbReference type="InterPro" id="IPR049450">
    <property type="entry name" value="ACOT8-like_C"/>
</dbReference>
<organism evidence="5 6">
    <name type="scientific">[Emmonsia] crescens</name>
    <dbReference type="NCBI Taxonomy" id="73230"/>
    <lineage>
        <taxon>Eukaryota</taxon>
        <taxon>Fungi</taxon>
        <taxon>Dikarya</taxon>
        <taxon>Ascomycota</taxon>
        <taxon>Pezizomycotina</taxon>
        <taxon>Eurotiomycetes</taxon>
        <taxon>Eurotiomycetidae</taxon>
        <taxon>Onygenales</taxon>
        <taxon>Ajellomycetaceae</taxon>
        <taxon>Emergomyces</taxon>
    </lineage>
</organism>
<dbReference type="EMBL" id="LCZI01001250">
    <property type="protein sequence ID" value="KKZ61674.1"/>
    <property type="molecule type" value="Genomic_DNA"/>
</dbReference>
<comment type="similarity">
    <text evidence="1">Belongs to the C/M/P thioester hydrolase family.</text>
</comment>
<dbReference type="CDD" id="cd03445">
    <property type="entry name" value="Thioesterase_II_repeat2"/>
    <property type="match status" value="1"/>
</dbReference>
<dbReference type="OrthoDB" id="68328at2759"/>
<dbReference type="InterPro" id="IPR029069">
    <property type="entry name" value="HotDog_dom_sf"/>
</dbReference>
<dbReference type="InterPro" id="IPR049449">
    <property type="entry name" value="TesB_ACOT8-like_N"/>
</dbReference>
<proteinExistence type="inferred from homology"/>
<dbReference type="Proteomes" id="UP000034164">
    <property type="component" value="Unassembled WGS sequence"/>
</dbReference>
<dbReference type="GO" id="GO:0005782">
    <property type="term" value="C:peroxisomal matrix"/>
    <property type="evidence" value="ECO:0007669"/>
    <property type="project" value="UniProtKB-SubCell"/>
</dbReference>